<evidence type="ECO:0000313" key="2">
    <source>
        <dbReference type="EMBL" id="KAF6492420.1"/>
    </source>
</evidence>
<organism evidence="2 3">
    <name type="scientific">Molossus molossus</name>
    <name type="common">Pallas' mastiff bat</name>
    <name type="synonym">Vespertilio molossus</name>
    <dbReference type="NCBI Taxonomy" id="27622"/>
    <lineage>
        <taxon>Eukaryota</taxon>
        <taxon>Metazoa</taxon>
        <taxon>Chordata</taxon>
        <taxon>Craniata</taxon>
        <taxon>Vertebrata</taxon>
        <taxon>Euteleostomi</taxon>
        <taxon>Mammalia</taxon>
        <taxon>Eutheria</taxon>
        <taxon>Laurasiatheria</taxon>
        <taxon>Chiroptera</taxon>
        <taxon>Yangochiroptera</taxon>
        <taxon>Molossidae</taxon>
        <taxon>Molossus</taxon>
    </lineage>
</organism>
<comment type="caution">
    <text evidence="2">The sequence shown here is derived from an EMBL/GenBank/DDBJ whole genome shotgun (WGS) entry which is preliminary data.</text>
</comment>
<dbReference type="AlphaFoldDB" id="A0A7J8J7J4"/>
<dbReference type="InParanoid" id="A0A7J8J7J4"/>
<protein>
    <submittedName>
        <fullName evidence="2">Uncharacterized protein</fullName>
    </submittedName>
</protein>
<gene>
    <name evidence="2" type="ORF">HJG59_009623</name>
</gene>
<proteinExistence type="predicted"/>
<evidence type="ECO:0000256" key="1">
    <source>
        <dbReference type="SAM" id="MobiDB-lite"/>
    </source>
</evidence>
<reference evidence="2 3" key="1">
    <citation type="journal article" date="2020" name="Nature">
        <title>Six reference-quality genomes reveal evolution of bat adaptations.</title>
        <authorList>
            <person name="Jebb D."/>
            <person name="Huang Z."/>
            <person name="Pippel M."/>
            <person name="Hughes G.M."/>
            <person name="Lavrichenko K."/>
            <person name="Devanna P."/>
            <person name="Winkler S."/>
            <person name="Jermiin L.S."/>
            <person name="Skirmuntt E.C."/>
            <person name="Katzourakis A."/>
            <person name="Burkitt-Gray L."/>
            <person name="Ray D.A."/>
            <person name="Sullivan K.A.M."/>
            <person name="Roscito J.G."/>
            <person name="Kirilenko B.M."/>
            <person name="Davalos L.M."/>
            <person name="Corthals A.P."/>
            <person name="Power M.L."/>
            <person name="Jones G."/>
            <person name="Ransome R.D."/>
            <person name="Dechmann D.K.N."/>
            <person name="Locatelli A.G."/>
            <person name="Puechmaille S.J."/>
            <person name="Fedrigo O."/>
            <person name="Jarvis E.D."/>
            <person name="Hiller M."/>
            <person name="Vernes S.C."/>
            <person name="Myers E.W."/>
            <person name="Teeling E.C."/>
        </authorList>
    </citation>
    <scope>NUCLEOTIDE SEQUENCE [LARGE SCALE GENOMIC DNA]</scope>
    <source>
        <strain evidence="2">MMolMol1</strain>
        <tissue evidence="2">Muscle</tissue>
    </source>
</reference>
<name>A0A7J8J7J4_MOLMO</name>
<evidence type="ECO:0000313" key="3">
    <source>
        <dbReference type="Proteomes" id="UP000550707"/>
    </source>
</evidence>
<sequence>MLLLLLRKTLILFWKDYNIYDCMKNTDSSWGDVTKEGMNGLWKTTLKRFIHDFKEIAKDEEVAKTNKVMVYMANNFNLSVDKNDIEEPLEVVPEELTNEDLLELEQQHRDEEETRDNKLQEK</sequence>
<keyword evidence="3" id="KW-1185">Reference proteome</keyword>
<feature type="compositionally biased region" description="Basic and acidic residues" evidence="1">
    <location>
        <begin position="105"/>
        <end position="122"/>
    </location>
</feature>
<dbReference type="Proteomes" id="UP000550707">
    <property type="component" value="Unassembled WGS sequence"/>
</dbReference>
<feature type="region of interest" description="Disordered" evidence="1">
    <location>
        <begin position="96"/>
        <end position="122"/>
    </location>
</feature>
<dbReference type="EMBL" id="JACASF010000002">
    <property type="protein sequence ID" value="KAF6492420.1"/>
    <property type="molecule type" value="Genomic_DNA"/>
</dbReference>
<accession>A0A7J8J7J4</accession>